<reference evidence="4" key="1">
    <citation type="journal article" date="2019" name="Int. J. Syst. Evol. Microbiol.">
        <title>The Global Catalogue of Microorganisms (GCM) 10K type strain sequencing project: providing services to taxonomists for standard genome sequencing and annotation.</title>
        <authorList>
            <consortium name="The Broad Institute Genomics Platform"/>
            <consortium name="The Broad Institute Genome Sequencing Center for Infectious Disease"/>
            <person name="Wu L."/>
            <person name="Ma J."/>
        </authorList>
    </citation>
    <scope>NUCLEOTIDE SEQUENCE [LARGE SCALE GENOMIC DNA]</scope>
    <source>
        <strain evidence="4">JCM 31037</strain>
    </source>
</reference>
<sequence length="321" mass="33227">MRRFFPVLVGLPLMLSLVGCAQSGDVPGLGDTPDEQSAAFEQRATVVVAAWQAAPGQETWRTGYVPLQHATVLTADPKFTDETRQAFQAGWYRHQVELPTVRPVDGSISFPDGTLTVPLVSAVEAYQQIAQGEPPPCPGRPSEPPVQPSPTLGPDAPVSTSAVSACLPLTVTAVELGTVPVHTSRGTAQVPAWLFTTEELAAPVARLAVAPSAVGPAPSPSVVPPEQGTGFAWAQNLAVIDGAKLTYRLGVGACDTDITPLVAERDDAIVVAGRVATSTGVCTDQLVIHPVTVTLAAPLGARPVLDAATGAPLVLTPDPVR</sequence>
<evidence type="ECO:0000256" key="2">
    <source>
        <dbReference type="SAM" id="SignalP"/>
    </source>
</evidence>
<feature type="chain" id="PRO_5046086900" description="Lipoprotein" evidence="2">
    <location>
        <begin position="22"/>
        <end position="321"/>
    </location>
</feature>
<feature type="signal peptide" evidence="2">
    <location>
        <begin position="1"/>
        <end position="21"/>
    </location>
</feature>
<feature type="region of interest" description="Disordered" evidence="1">
    <location>
        <begin position="130"/>
        <end position="158"/>
    </location>
</feature>
<evidence type="ECO:0000313" key="3">
    <source>
        <dbReference type="EMBL" id="MFD1321636.1"/>
    </source>
</evidence>
<dbReference type="RefSeq" id="WP_377569828.1">
    <property type="nucleotide sequence ID" value="NZ_JBHTMP010000013.1"/>
</dbReference>
<keyword evidence="4" id="KW-1185">Reference proteome</keyword>
<gene>
    <name evidence="3" type="ORF">ACFQ4H_11110</name>
</gene>
<comment type="caution">
    <text evidence="3">The sequence shown here is derived from an EMBL/GenBank/DDBJ whole genome shotgun (WGS) entry which is preliminary data.</text>
</comment>
<evidence type="ECO:0000313" key="4">
    <source>
        <dbReference type="Proteomes" id="UP001597260"/>
    </source>
</evidence>
<accession>A0ABW3YD85</accession>
<evidence type="ECO:0000256" key="1">
    <source>
        <dbReference type="SAM" id="MobiDB-lite"/>
    </source>
</evidence>
<name>A0ABW3YD85_9ACTN</name>
<protein>
    <recommendedName>
        <fullName evidence="5">Lipoprotein</fullName>
    </recommendedName>
</protein>
<keyword evidence="2" id="KW-0732">Signal</keyword>
<feature type="compositionally biased region" description="Pro residues" evidence="1">
    <location>
        <begin position="133"/>
        <end position="148"/>
    </location>
</feature>
<organism evidence="3 4">
    <name type="scientific">Micromonospora sonneratiae</name>
    <dbReference type="NCBI Taxonomy" id="1184706"/>
    <lineage>
        <taxon>Bacteria</taxon>
        <taxon>Bacillati</taxon>
        <taxon>Actinomycetota</taxon>
        <taxon>Actinomycetes</taxon>
        <taxon>Micromonosporales</taxon>
        <taxon>Micromonosporaceae</taxon>
        <taxon>Micromonospora</taxon>
    </lineage>
</organism>
<evidence type="ECO:0008006" key="5">
    <source>
        <dbReference type="Google" id="ProtNLM"/>
    </source>
</evidence>
<proteinExistence type="predicted"/>
<dbReference type="Proteomes" id="UP001597260">
    <property type="component" value="Unassembled WGS sequence"/>
</dbReference>
<dbReference type="PROSITE" id="PS51257">
    <property type="entry name" value="PROKAR_LIPOPROTEIN"/>
    <property type="match status" value="1"/>
</dbReference>
<dbReference type="EMBL" id="JBHTMP010000013">
    <property type="protein sequence ID" value="MFD1321636.1"/>
    <property type="molecule type" value="Genomic_DNA"/>
</dbReference>